<evidence type="ECO:0000313" key="1">
    <source>
        <dbReference type="EMBL" id="ASD49306.1"/>
    </source>
</evidence>
<accession>A0A1Z3MNC5</accession>
<geneLocation type="plasmid" evidence="1">
    <name>pAsa5</name>
</geneLocation>
<protein>
    <submittedName>
        <fullName evidence="1">Uncharacterized protein</fullName>
    </submittedName>
</protein>
<keyword evidence="1" id="KW-0614">Plasmid</keyword>
<organism evidence="1">
    <name type="scientific">Aeromonas salmonicida subsp. salmonicida</name>
    <dbReference type="NCBI Taxonomy" id="29491"/>
    <lineage>
        <taxon>Bacteria</taxon>
        <taxon>Pseudomonadati</taxon>
        <taxon>Pseudomonadota</taxon>
        <taxon>Gammaproteobacteria</taxon>
        <taxon>Aeromonadales</taxon>
        <taxon>Aeromonadaceae</taxon>
        <taxon>Aeromonas</taxon>
    </lineage>
</organism>
<dbReference type="EMBL" id="KY555069">
    <property type="protein sequence ID" value="ASD49306.1"/>
    <property type="molecule type" value="Genomic_DNA"/>
</dbReference>
<name>A0A1Z3MNC5_AERSS</name>
<dbReference type="AlphaFoldDB" id="A0A1Z3MNC5"/>
<sequence>MLRKRKPPELVISEPDIEAALDHLQTLPYRLEQPRRWDRQRLLNRIRGSLATAQRAVNATESGLVYMR</sequence>
<reference evidence="1" key="1">
    <citation type="submission" date="2017-01" db="EMBL/GenBank/DDBJ databases">
        <title>Plasmid composition in Aeromonas salmonicida subsp. salmonicida 01-B526 unravels unsuspected type three secretion system loss patterns.</title>
        <authorList>
            <person name="Tanaka K.H."/>
            <person name="Vincent A.T."/>
            <person name="Emond-Rheault J.-G."/>
            <person name="Adamczuk M."/>
            <person name="Frenette M."/>
            <person name="Charette S.J."/>
        </authorList>
    </citation>
    <scope>NUCLEOTIDE SEQUENCE</scope>
    <source>
        <strain evidence="1">01-B526</strain>
        <plasmid evidence="1">pAsa5</plasmid>
    </source>
</reference>
<proteinExistence type="predicted"/>